<dbReference type="HOGENOM" id="CLU_112633_0_0_1"/>
<dbReference type="Gramene" id="OBART07G03370.1">
    <property type="protein sequence ID" value="OBART07G03370.1"/>
    <property type="gene ID" value="OBART07G03370"/>
</dbReference>
<evidence type="ECO:0000256" key="1">
    <source>
        <dbReference type="SAM" id="MobiDB-lite"/>
    </source>
</evidence>
<dbReference type="PaxDb" id="65489-OBART07G03370.1"/>
<feature type="transmembrane region" description="Helical" evidence="2">
    <location>
        <begin position="84"/>
        <end position="104"/>
    </location>
</feature>
<dbReference type="EnsemblPlants" id="OBART07G03370.1">
    <property type="protein sequence ID" value="OBART07G03370.1"/>
    <property type="gene ID" value="OBART07G03370"/>
</dbReference>
<evidence type="ECO:0000313" key="4">
    <source>
        <dbReference type="Proteomes" id="UP000026960"/>
    </source>
</evidence>
<feature type="region of interest" description="Disordered" evidence="1">
    <location>
        <begin position="21"/>
        <end position="43"/>
    </location>
</feature>
<evidence type="ECO:0000313" key="3">
    <source>
        <dbReference type="EnsemblPlants" id="OBART07G03370.1"/>
    </source>
</evidence>
<proteinExistence type="predicted"/>
<keyword evidence="2" id="KW-0812">Transmembrane</keyword>
<dbReference type="Proteomes" id="UP000026960">
    <property type="component" value="Chromosome 7"/>
</dbReference>
<organism evidence="3">
    <name type="scientific">Oryza barthii</name>
    <dbReference type="NCBI Taxonomy" id="65489"/>
    <lineage>
        <taxon>Eukaryota</taxon>
        <taxon>Viridiplantae</taxon>
        <taxon>Streptophyta</taxon>
        <taxon>Embryophyta</taxon>
        <taxon>Tracheophyta</taxon>
        <taxon>Spermatophyta</taxon>
        <taxon>Magnoliopsida</taxon>
        <taxon>Liliopsida</taxon>
        <taxon>Poales</taxon>
        <taxon>Poaceae</taxon>
        <taxon>BOP clade</taxon>
        <taxon>Oryzoideae</taxon>
        <taxon>Oryzeae</taxon>
        <taxon>Oryzinae</taxon>
        <taxon>Oryza</taxon>
    </lineage>
</organism>
<reference evidence="3" key="2">
    <citation type="submission" date="2015-03" db="UniProtKB">
        <authorList>
            <consortium name="EnsemblPlants"/>
        </authorList>
    </citation>
    <scope>IDENTIFICATION</scope>
</reference>
<keyword evidence="2" id="KW-0472">Membrane</keyword>
<dbReference type="AlphaFoldDB" id="A0A0D3GMD2"/>
<feature type="compositionally biased region" description="Polar residues" evidence="1">
    <location>
        <begin position="29"/>
        <end position="43"/>
    </location>
</feature>
<accession>A0A0D3GMD2</accession>
<keyword evidence="2" id="KW-1133">Transmembrane helix</keyword>
<reference evidence="3" key="1">
    <citation type="journal article" date="2009" name="Rice">
        <title>De Novo Next Generation Sequencing of Plant Genomes.</title>
        <authorList>
            <person name="Rounsley S."/>
            <person name="Marri P.R."/>
            <person name="Yu Y."/>
            <person name="He R."/>
            <person name="Sisneros N."/>
            <person name="Goicoechea J.L."/>
            <person name="Lee S.J."/>
            <person name="Angelova A."/>
            <person name="Kudrna D."/>
            <person name="Luo M."/>
            <person name="Affourtit J."/>
            <person name="Desany B."/>
            <person name="Knight J."/>
            <person name="Niazi F."/>
            <person name="Egholm M."/>
            <person name="Wing R.A."/>
        </authorList>
    </citation>
    <scope>NUCLEOTIDE SEQUENCE [LARGE SCALE GENOMIC DNA]</scope>
    <source>
        <strain evidence="3">cv. IRGC 105608</strain>
    </source>
</reference>
<sequence>MAMRYLACKLRAPAAALRRPRSLSANASQGGRSNATTDQVTSSMNVVRSTDGELGWVQEEVAKLEELSRDIEEAVRYNRFHRRCIMASIVVGVGLGGLSCVWYARSYRKALMEHVTGFEVISPYAPSTPE</sequence>
<name>A0A0D3GMD2_9ORYZ</name>
<keyword evidence="4" id="KW-1185">Reference proteome</keyword>
<protein>
    <submittedName>
        <fullName evidence="3">Uncharacterized protein</fullName>
    </submittedName>
</protein>
<evidence type="ECO:0000256" key="2">
    <source>
        <dbReference type="SAM" id="Phobius"/>
    </source>
</evidence>